<evidence type="ECO:0000259" key="7">
    <source>
        <dbReference type="PROSITE" id="PS50004"/>
    </source>
</evidence>
<dbReference type="CDD" id="cd00030">
    <property type="entry name" value="C2"/>
    <property type="match status" value="1"/>
</dbReference>
<evidence type="ECO:0000256" key="6">
    <source>
        <dbReference type="SAM" id="MobiDB-lite"/>
    </source>
</evidence>
<reference evidence="10" key="1">
    <citation type="submission" date="2022-11" db="UniProtKB">
        <authorList>
            <consortium name="WormBaseParasite"/>
        </authorList>
    </citation>
    <scope>IDENTIFICATION</scope>
</reference>
<feature type="compositionally biased region" description="Polar residues" evidence="6">
    <location>
        <begin position="325"/>
        <end position="334"/>
    </location>
</feature>
<dbReference type="PANTHER" id="PTHR15746:SF23">
    <property type="entry name" value="RAB11 INTERACTING PROTEIN, ISOFORM A"/>
    <property type="match status" value="1"/>
</dbReference>
<dbReference type="InterPro" id="IPR037789">
    <property type="entry name" value="FIP_classI"/>
</dbReference>
<feature type="compositionally biased region" description="Basic and acidic residues" evidence="6">
    <location>
        <begin position="294"/>
        <end position="303"/>
    </location>
</feature>
<proteinExistence type="predicted"/>
<dbReference type="PROSITE" id="PS51511">
    <property type="entry name" value="FIP_RBD"/>
    <property type="match status" value="1"/>
</dbReference>
<keyword evidence="4" id="KW-0967">Endosome</keyword>
<dbReference type="InterPro" id="IPR037245">
    <property type="entry name" value="FIP-RBD_C_sf"/>
</dbReference>
<dbReference type="GO" id="GO:0015031">
    <property type="term" value="P:protein transport"/>
    <property type="evidence" value="ECO:0007669"/>
    <property type="project" value="UniProtKB-KW"/>
</dbReference>
<feature type="region of interest" description="Disordered" evidence="6">
    <location>
        <begin position="288"/>
        <end position="334"/>
    </location>
</feature>
<dbReference type="SUPFAM" id="SSF49562">
    <property type="entry name" value="C2 domain (Calcium/lipid-binding domain, CaLB)"/>
    <property type="match status" value="1"/>
</dbReference>
<evidence type="ECO:0000313" key="9">
    <source>
        <dbReference type="Proteomes" id="UP000887540"/>
    </source>
</evidence>
<feature type="domain" description="FIP-RBD" evidence="8">
    <location>
        <begin position="341"/>
        <end position="403"/>
    </location>
</feature>
<keyword evidence="9" id="KW-1185">Reference proteome</keyword>
<organism evidence="9 10">
    <name type="scientific">Acrobeloides nanus</name>
    <dbReference type="NCBI Taxonomy" id="290746"/>
    <lineage>
        <taxon>Eukaryota</taxon>
        <taxon>Metazoa</taxon>
        <taxon>Ecdysozoa</taxon>
        <taxon>Nematoda</taxon>
        <taxon>Chromadorea</taxon>
        <taxon>Rhabditida</taxon>
        <taxon>Tylenchina</taxon>
        <taxon>Cephalobomorpha</taxon>
        <taxon>Cephaloboidea</taxon>
        <taxon>Cephalobidae</taxon>
        <taxon>Acrobeloides</taxon>
    </lineage>
</organism>
<dbReference type="Pfam" id="PF00168">
    <property type="entry name" value="C2"/>
    <property type="match status" value="1"/>
</dbReference>
<evidence type="ECO:0000313" key="10">
    <source>
        <dbReference type="WBParaSite" id="ACRNAN_Path_648.g2420.t1"/>
    </source>
</evidence>
<dbReference type="Proteomes" id="UP000887540">
    <property type="component" value="Unplaced"/>
</dbReference>
<protein>
    <submittedName>
        <fullName evidence="10">FIP-RBD domain-containing protein</fullName>
    </submittedName>
</protein>
<dbReference type="PANTHER" id="PTHR15746">
    <property type="entry name" value="RAB11-RELATED"/>
    <property type="match status" value="1"/>
</dbReference>
<evidence type="ECO:0000256" key="4">
    <source>
        <dbReference type="ARBA" id="ARBA00022753"/>
    </source>
</evidence>
<dbReference type="GO" id="GO:0031267">
    <property type="term" value="F:small GTPase binding"/>
    <property type="evidence" value="ECO:0007669"/>
    <property type="project" value="InterPro"/>
</dbReference>
<dbReference type="InterPro" id="IPR019018">
    <property type="entry name" value="Rab-bd_FIP-RBD"/>
</dbReference>
<dbReference type="PROSITE" id="PS50004">
    <property type="entry name" value="C2"/>
    <property type="match status" value="1"/>
</dbReference>
<evidence type="ECO:0000259" key="8">
    <source>
        <dbReference type="PROSITE" id="PS51511"/>
    </source>
</evidence>
<sequence length="407" mass="46147">MNWNNLVIHVSKAQGLRLQNHKVIDVYVSMTVSGKGSNMKSKVTTNPIKTETGDVAWDEHCEFQLLDTDTNLVIHVNYKNVIGTTENLGQLQFDLTQLPKLVPLKWHKLYKRPNENKDRGQLMIAFEFSNKVGNSISMMSLNKIDKENKLDKLKRKMHIGKRKDKFDAQSIASYSMSRKSSFSSIASGLAFSPSPNTMRRPDHLNVNYPAPDTLSHVSTNDYEEQHIETKTPISIHVENNTLERETKPNGKLSEFSPHENLSGSMLSLNSPKMNLRSKVKQKAEQLFHVKHRNSGSDEHKRISSESIPIEDPTTDNHRNSHHGHTNNLSRPNSIASSSGFASLGSTALGNLNESTSPEYLLNVIAHLRKELHLKENRIQDLEGYMDKLLSRVIERNPELLQVSNPRY</sequence>
<dbReference type="GO" id="GO:0055037">
    <property type="term" value="C:recycling endosome"/>
    <property type="evidence" value="ECO:0007669"/>
    <property type="project" value="UniProtKB-SubCell"/>
</dbReference>
<comment type="subcellular location">
    <subcellularLocation>
        <location evidence="1">Recycling endosome</location>
    </subcellularLocation>
</comment>
<dbReference type="AlphaFoldDB" id="A0A914C9U5"/>
<keyword evidence="2" id="KW-0813">Transport</keyword>
<evidence type="ECO:0000256" key="1">
    <source>
        <dbReference type="ARBA" id="ARBA00004172"/>
    </source>
</evidence>
<evidence type="ECO:0000256" key="5">
    <source>
        <dbReference type="ARBA" id="ARBA00022927"/>
    </source>
</evidence>
<dbReference type="Gene3D" id="1.20.5.2440">
    <property type="match status" value="1"/>
</dbReference>
<keyword evidence="3" id="KW-0597">Phosphoprotein</keyword>
<evidence type="ECO:0000256" key="2">
    <source>
        <dbReference type="ARBA" id="ARBA00022448"/>
    </source>
</evidence>
<name>A0A914C9U5_9BILA</name>
<dbReference type="Gene3D" id="2.60.40.150">
    <property type="entry name" value="C2 domain"/>
    <property type="match status" value="1"/>
</dbReference>
<accession>A0A914C9U5</accession>
<keyword evidence="5" id="KW-0653">Protein transport</keyword>
<evidence type="ECO:0000256" key="3">
    <source>
        <dbReference type="ARBA" id="ARBA00022553"/>
    </source>
</evidence>
<feature type="domain" description="C2" evidence="7">
    <location>
        <begin position="1"/>
        <end position="110"/>
    </location>
</feature>
<dbReference type="SUPFAM" id="SSF144270">
    <property type="entry name" value="Eferin C-derminal domain-like"/>
    <property type="match status" value="1"/>
</dbReference>
<feature type="region of interest" description="Disordered" evidence="6">
    <location>
        <begin position="243"/>
        <end position="263"/>
    </location>
</feature>
<dbReference type="InterPro" id="IPR035892">
    <property type="entry name" value="C2_domain_sf"/>
</dbReference>
<dbReference type="WBParaSite" id="ACRNAN_Path_648.g2420.t1">
    <property type="protein sequence ID" value="ACRNAN_Path_648.g2420.t1"/>
    <property type="gene ID" value="ACRNAN_Path_648.g2420"/>
</dbReference>
<dbReference type="InterPro" id="IPR000008">
    <property type="entry name" value="C2_dom"/>
</dbReference>
<dbReference type="GO" id="GO:0045055">
    <property type="term" value="P:regulated exocytosis"/>
    <property type="evidence" value="ECO:0007669"/>
    <property type="project" value="TreeGrafter"/>
</dbReference>
<dbReference type="Pfam" id="PF09457">
    <property type="entry name" value="RBD-FIP"/>
    <property type="match status" value="1"/>
</dbReference>
<dbReference type="SMART" id="SM00239">
    <property type="entry name" value="C2"/>
    <property type="match status" value="1"/>
</dbReference>